<dbReference type="Proteomes" id="UP000717515">
    <property type="component" value="Unassembled WGS sequence"/>
</dbReference>
<feature type="compositionally biased region" description="Low complexity" evidence="1">
    <location>
        <begin position="591"/>
        <end position="602"/>
    </location>
</feature>
<feature type="region of interest" description="Disordered" evidence="1">
    <location>
        <begin position="576"/>
        <end position="603"/>
    </location>
</feature>
<proteinExistence type="predicted"/>
<name>A0A9P7ZW73_MORAP</name>
<dbReference type="EMBL" id="JAIFTL010000510">
    <property type="protein sequence ID" value="KAG9319277.1"/>
    <property type="molecule type" value="Genomic_DNA"/>
</dbReference>
<feature type="compositionally biased region" description="Basic and acidic residues" evidence="1">
    <location>
        <begin position="576"/>
        <end position="590"/>
    </location>
</feature>
<organism evidence="2 3">
    <name type="scientific">Mortierella alpina</name>
    <name type="common">Oleaginous fungus</name>
    <name type="synonym">Mortierella renispora</name>
    <dbReference type="NCBI Taxonomy" id="64518"/>
    <lineage>
        <taxon>Eukaryota</taxon>
        <taxon>Fungi</taxon>
        <taxon>Fungi incertae sedis</taxon>
        <taxon>Mucoromycota</taxon>
        <taxon>Mortierellomycotina</taxon>
        <taxon>Mortierellomycetes</taxon>
        <taxon>Mortierellales</taxon>
        <taxon>Mortierellaceae</taxon>
        <taxon>Mortierella</taxon>
    </lineage>
</organism>
<accession>A0A9P7ZW73</accession>
<feature type="compositionally biased region" description="Polar residues" evidence="1">
    <location>
        <begin position="893"/>
        <end position="904"/>
    </location>
</feature>
<comment type="caution">
    <text evidence="2">The sequence shown here is derived from an EMBL/GenBank/DDBJ whole genome shotgun (WGS) entry which is preliminary data.</text>
</comment>
<protein>
    <submittedName>
        <fullName evidence="2">Uncharacterized protein</fullName>
    </submittedName>
</protein>
<evidence type="ECO:0000313" key="3">
    <source>
        <dbReference type="Proteomes" id="UP000717515"/>
    </source>
</evidence>
<dbReference type="AlphaFoldDB" id="A0A9P7ZW73"/>
<reference evidence="2" key="1">
    <citation type="submission" date="2021-07" db="EMBL/GenBank/DDBJ databases">
        <title>Draft genome of Mortierella alpina, strain LL118, isolated from an aspen leaf litter sample.</title>
        <authorList>
            <person name="Yang S."/>
            <person name="Vinatzer B.A."/>
        </authorList>
    </citation>
    <scope>NUCLEOTIDE SEQUENCE</scope>
    <source>
        <strain evidence="2">LL118</strain>
    </source>
</reference>
<feature type="compositionally biased region" description="Acidic residues" evidence="1">
    <location>
        <begin position="350"/>
        <end position="380"/>
    </location>
</feature>
<evidence type="ECO:0000313" key="2">
    <source>
        <dbReference type="EMBL" id="KAG9319277.1"/>
    </source>
</evidence>
<feature type="region of interest" description="Disordered" evidence="1">
    <location>
        <begin position="1"/>
        <end position="34"/>
    </location>
</feature>
<feature type="region of interest" description="Disordered" evidence="1">
    <location>
        <begin position="874"/>
        <end position="930"/>
    </location>
</feature>
<gene>
    <name evidence="2" type="ORF">KVV02_003395</name>
</gene>
<feature type="region of interest" description="Disordered" evidence="1">
    <location>
        <begin position="338"/>
        <end position="395"/>
    </location>
</feature>
<sequence>MGSNASIRLTSGEAEQGDAANPSEKQASPAGNSRRLQREHLLVFVSLPTSSIHQDRGLVHSAGFFHRTDSYYKISEYLVLNVSNVPLNQVFVMPSLSPPPPPRSSQVTTSSASAALGPAVYRKAKRAPLRRPADTRNWSEVDFESVFKKSCRDEFLRLAREAQEGITDVIFELATLSYKAFLSLAAGDFYRNWGQDPTAVSLFDITTAFPVGSRSARLLSPNPVQDTGLAAAGKHPLWRATADALMTTGTTTITSAPARMSSTITEHIREYATGVNVREMPNTPVRARRMQAVYKAIDNLQAHEPQTAHTTLPELQRQLAQLTAGDDASSTAMTSVVMTDGASSQQEAEPAAEYDDLEGEDEDEDEEDVDVDGNDGDNDGQDGGGQGPAKAQAVAQAKETCARKIKALVAISKKLVQEPVTAQSPPIDVAGRRVDPQTNRSKTSLPHIGLRAPFVLIANCSKFTRRMMPQIAPSSLHAIALGGTGMYEVFCAETPGHFDVRGADRMALRSLKNVTLVPGNKAAMFEQIAFVDRYTLNLTGRVIAHDNNGRVGYPVESEIEKRKKAKKCEFRLTAERGKRDQERDAKDLHATAKTSQAAQSAARLNVNKNMRPKANYDILVQARTVQRMHGEELLSKETALRQIRKEAYYWNKVIEASRTAQANVGAGDGNGDGNGDGAGAGGAQEKLDLTQLQNITTNTRGKRRLLVFAGTDYGIAKMSETVAMTQAQIQTHINRYHQLHDSPAAQPPAALPPSPAVGLQAPPCTGANAHATATTTAVESGETSTIPQNNGTDDQRRVAHLEDCQETRKWFEGNETVKAALEELTKPENVFQGACFIQYTIKSRDTHAAVGIAIAEASSHLEPNRVVLAPYTRGFQPNTTTTNNASPAAGSTPLLTSAASSGLSDATGAPMSTMGLSSSPGGDYNRLPMQ</sequence>
<evidence type="ECO:0000256" key="1">
    <source>
        <dbReference type="SAM" id="MobiDB-lite"/>
    </source>
</evidence>